<protein>
    <submittedName>
        <fullName evidence="1">Uncharacterized protein</fullName>
    </submittedName>
</protein>
<dbReference type="EMBL" id="MN739202">
    <property type="protein sequence ID" value="QHS93292.1"/>
    <property type="molecule type" value="Genomic_DNA"/>
</dbReference>
<evidence type="ECO:0000313" key="1">
    <source>
        <dbReference type="EMBL" id="QHS93292.1"/>
    </source>
</evidence>
<dbReference type="AlphaFoldDB" id="A0A6C0BMQ1"/>
<sequence>MQARVEFLVTLCGNDSQLAKYFINPPDDTRRDLEHLFQNPHWRSGCRNFFPEIPILKKSWTSKKFSANQKKNLGVQKNFGCPDFFLEISQWNF</sequence>
<proteinExistence type="predicted"/>
<reference evidence="1" key="1">
    <citation type="journal article" date="2020" name="Nature">
        <title>Giant virus diversity and host interactions through global metagenomics.</title>
        <authorList>
            <person name="Schulz F."/>
            <person name="Roux S."/>
            <person name="Paez-Espino D."/>
            <person name="Jungbluth S."/>
            <person name="Walsh D.A."/>
            <person name="Denef V.J."/>
            <person name="McMahon K.D."/>
            <person name="Konstantinidis K.T."/>
            <person name="Eloe-Fadrosh E.A."/>
            <person name="Kyrpides N.C."/>
            <person name="Woyke T."/>
        </authorList>
    </citation>
    <scope>NUCLEOTIDE SEQUENCE</scope>
    <source>
        <strain evidence="1">GVMAG-M-3300017989-17</strain>
    </source>
</reference>
<accession>A0A6C0BMQ1</accession>
<organism evidence="1">
    <name type="scientific">viral metagenome</name>
    <dbReference type="NCBI Taxonomy" id="1070528"/>
    <lineage>
        <taxon>unclassified sequences</taxon>
        <taxon>metagenomes</taxon>
        <taxon>organismal metagenomes</taxon>
    </lineage>
</organism>
<name>A0A6C0BMQ1_9ZZZZ</name>